<dbReference type="OrthoDB" id="188639at2"/>
<organism evidence="1 2">
    <name type="scientific">Paraglaciecola hydrolytica</name>
    <dbReference type="NCBI Taxonomy" id="1799789"/>
    <lineage>
        <taxon>Bacteria</taxon>
        <taxon>Pseudomonadati</taxon>
        <taxon>Pseudomonadota</taxon>
        <taxon>Gammaproteobacteria</taxon>
        <taxon>Alteromonadales</taxon>
        <taxon>Alteromonadaceae</taxon>
        <taxon>Paraglaciecola</taxon>
    </lineage>
</organism>
<proteinExistence type="predicted"/>
<comment type="caution">
    <text evidence="1">The sequence shown here is derived from an EMBL/GenBank/DDBJ whole genome shotgun (WGS) entry which is preliminary data.</text>
</comment>
<evidence type="ECO:0000313" key="2">
    <source>
        <dbReference type="Proteomes" id="UP000070299"/>
    </source>
</evidence>
<dbReference type="InterPro" id="IPR011050">
    <property type="entry name" value="Pectin_lyase_fold/virulence"/>
</dbReference>
<evidence type="ECO:0000313" key="1">
    <source>
        <dbReference type="EMBL" id="KXI30722.1"/>
    </source>
</evidence>
<dbReference type="Gene3D" id="2.160.20.10">
    <property type="entry name" value="Single-stranded right-handed beta-helix, Pectin lyase-like"/>
    <property type="match status" value="1"/>
</dbReference>
<accession>A0A136A670</accession>
<sequence>MSRSASSAIQNADLPLLLSDKKVQAQNYLPDFSYAGYANGERQPDTSAFQVINVIDHGIFADDELDDSQALIALLAELKTQNTPVVLQFNSGRYIISSIIFIERSNIVLRGAGSGDSGTEFYFPRPLIYTQPTEELAELREYLVKLNKVQKEKANNILLPYTEWSWSGGFFWTKVPAQRVKSYLEEYDQTIEALSKATQGKQGAFELQVKDSSQLKRGQIVEIQWHNIHGKDGPLLKELYHDKVTNIGSHHWQFTNLALARQQVEITAINGNKINIKTPLLHNISTDGSVSLVPWQHLKDVGFEHMRFNFAFASYIAHHVEQGANGIYLTRVYNSWIDDVQITNADSGILTEEIANVSIKNVLTNGEKLAHYSVQIGGVHNVLVEGLKVLNPVVHSLSFNTFSSRNVYLNCEIAQHPSLDQHSGVNQQNLFDNIRVFATLKDGASSYPLFAGGGAKYWKPSHGAYNTLWNIQITFSNGHERQQPVLLNGMTDGPLARLVGITANLPIDIEYGPAAYIEGLNTTFPKVPSLYHYQLNKRLQH</sequence>
<gene>
    <name evidence="1" type="ORF">AX660_04665</name>
</gene>
<protein>
    <submittedName>
        <fullName evidence="1">Uncharacterized protein</fullName>
    </submittedName>
</protein>
<dbReference type="EMBL" id="LSNE01000002">
    <property type="protein sequence ID" value="KXI30722.1"/>
    <property type="molecule type" value="Genomic_DNA"/>
</dbReference>
<dbReference type="InterPro" id="IPR012334">
    <property type="entry name" value="Pectin_lyas_fold"/>
</dbReference>
<reference evidence="2" key="1">
    <citation type="submission" date="2016-02" db="EMBL/GenBank/DDBJ databases">
        <authorList>
            <person name="Schultz-Johansen M."/>
            <person name="Glaring M.A."/>
            <person name="Bech P.K."/>
            <person name="Stougaard P."/>
        </authorList>
    </citation>
    <scope>NUCLEOTIDE SEQUENCE [LARGE SCALE GENOMIC DNA]</scope>
    <source>
        <strain evidence="2">S66</strain>
    </source>
</reference>
<dbReference type="AlphaFoldDB" id="A0A136A670"/>
<keyword evidence="2" id="KW-1185">Reference proteome</keyword>
<dbReference type="Proteomes" id="UP000070299">
    <property type="component" value="Unassembled WGS sequence"/>
</dbReference>
<dbReference type="SUPFAM" id="SSF51126">
    <property type="entry name" value="Pectin lyase-like"/>
    <property type="match status" value="1"/>
</dbReference>
<name>A0A136A670_9ALTE</name>
<dbReference type="STRING" id="1799789.AX660_04665"/>